<dbReference type="EMBL" id="JNVN01001281">
    <property type="protein sequence ID" value="KHJ33708.1"/>
    <property type="molecule type" value="Genomic_DNA"/>
</dbReference>
<evidence type="ECO:0000313" key="2">
    <source>
        <dbReference type="EMBL" id="KHJ33708.1"/>
    </source>
</evidence>
<keyword evidence="3" id="KW-1185">Reference proteome</keyword>
<name>A0A0B1P614_UNCNE</name>
<evidence type="ECO:0000256" key="1">
    <source>
        <dbReference type="SAM" id="MobiDB-lite"/>
    </source>
</evidence>
<dbReference type="Proteomes" id="UP000030854">
    <property type="component" value="Unassembled WGS sequence"/>
</dbReference>
<organism evidence="2 3">
    <name type="scientific">Uncinula necator</name>
    <name type="common">Grape powdery mildew</name>
    <dbReference type="NCBI Taxonomy" id="52586"/>
    <lineage>
        <taxon>Eukaryota</taxon>
        <taxon>Fungi</taxon>
        <taxon>Dikarya</taxon>
        <taxon>Ascomycota</taxon>
        <taxon>Pezizomycotina</taxon>
        <taxon>Leotiomycetes</taxon>
        <taxon>Erysiphales</taxon>
        <taxon>Erysiphaceae</taxon>
        <taxon>Erysiphe</taxon>
    </lineage>
</organism>
<proteinExistence type="predicted"/>
<dbReference type="HOGENOM" id="CLU_2074899_0_0_1"/>
<accession>A0A0B1P614</accession>
<dbReference type="AlphaFoldDB" id="A0A0B1P614"/>
<gene>
    <name evidence="2" type="ORF">EV44_g3712</name>
</gene>
<comment type="caution">
    <text evidence="2">The sequence shown here is derived from an EMBL/GenBank/DDBJ whole genome shotgun (WGS) entry which is preliminary data.</text>
</comment>
<feature type="region of interest" description="Disordered" evidence="1">
    <location>
        <begin position="1"/>
        <end position="22"/>
    </location>
</feature>
<protein>
    <submittedName>
        <fullName evidence="2">Putative effector protein</fullName>
    </submittedName>
</protein>
<evidence type="ECO:0000313" key="3">
    <source>
        <dbReference type="Proteomes" id="UP000030854"/>
    </source>
</evidence>
<sequence length="118" mass="13320">MTDEYTENTEHPNHKNKNLDSPTISYARVTAIGKNAPVTLPPKTSKLARHIFSKLATRIIIRLTPTNPLRQEDTFLVRTNFRRLLPRPELIKDVRTVPSGITLVAPSQSDAIELLNHS</sequence>
<reference evidence="2 3" key="1">
    <citation type="journal article" date="2014" name="BMC Genomics">
        <title>Adaptive genomic structural variation in the grape powdery mildew pathogen, Erysiphe necator.</title>
        <authorList>
            <person name="Jones L."/>
            <person name="Riaz S."/>
            <person name="Morales-Cruz A."/>
            <person name="Amrine K.C."/>
            <person name="McGuire B."/>
            <person name="Gubler W.D."/>
            <person name="Walker M.A."/>
            <person name="Cantu D."/>
        </authorList>
    </citation>
    <scope>NUCLEOTIDE SEQUENCE [LARGE SCALE GENOMIC DNA]</scope>
    <source>
        <strain evidence="3">c</strain>
    </source>
</reference>